<organism evidence="2 3">
    <name type="scientific">Dipteronia sinensis</name>
    <dbReference type="NCBI Taxonomy" id="43782"/>
    <lineage>
        <taxon>Eukaryota</taxon>
        <taxon>Viridiplantae</taxon>
        <taxon>Streptophyta</taxon>
        <taxon>Embryophyta</taxon>
        <taxon>Tracheophyta</taxon>
        <taxon>Spermatophyta</taxon>
        <taxon>Magnoliopsida</taxon>
        <taxon>eudicotyledons</taxon>
        <taxon>Gunneridae</taxon>
        <taxon>Pentapetalae</taxon>
        <taxon>rosids</taxon>
        <taxon>malvids</taxon>
        <taxon>Sapindales</taxon>
        <taxon>Sapindaceae</taxon>
        <taxon>Hippocastanoideae</taxon>
        <taxon>Acereae</taxon>
        <taxon>Dipteronia</taxon>
    </lineage>
</organism>
<evidence type="ECO:0000313" key="3">
    <source>
        <dbReference type="Proteomes" id="UP001281410"/>
    </source>
</evidence>
<dbReference type="Gene3D" id="3.80.10.10">
    <property type="entry name" value="Ribonuclease Inhibitor"/>
    <property type="match status" value="1"/>
</dbReference>
<comment type="caution">
    <text evidence="2">The sequence shown here is derived from an EMBL/GenBank/DDBJ whole genome shotgun (WGS) entry which is preliminary data.</text>
</comment>
<name>A0AAE0B3N3_9ROSI</name>
<keyword evidence="1" id="KW-0611">Plant defense</keyword>
<dbReference type="SUPFAM" id="SSF52058">
    <property type="entry name" value="L domain-like"/>
    <property type="match status" value="1"/>
</dbReference>
<dbReference type="PANTHER" id="PTHR33463">
    <property type="entry name" value="NB-ARC DOMAIN-CONTAINING PROTEIN-RELATED"/>
    <property type="match status" value="1"/>
</dbReference>
<dbReference type="InterPro" id="IPR050905">
    <property type="entry name" value="Plant_NBS-LRR"/>
</dbReference>
<sequence>MLSIPNKVDLRELVHKEVFKSSIRISLHDISELPKELDCPQLQFFYMRNARDFLDNFFARISKLKVLHLVGLNLFSAASLHLLVNLQTLYIELCKLKDVDFIGEMKKLEILRIHSSYILELPKETCNLTRLKLLDLNDCGNLEAIPPNVISTLTKLEELYLCSSGANIKWEVEGLNVLDDLKGLLHLTTFEISIGDAKRPLVVDKVEEIVESPTEDSGSTSLHTILNKAIFRFPTDVDD</sequence>
<dbReference type="AlphaFoldDB" id="A0AAE0B3N3"/>
<accession>A0AAE0B3N3</accession>
<gene>
    <name evidence="2" type="ORF">Dsin_001332</name>
</gene>
<reference evidence="2" key="1">
    <citation type="journal article" date="2023" name="Plant J.">
        <title>Genome sequences and population genomics provide insights into the demographic history, inbreeding, and mutation load of two 'living fossil' tree species of Dipteronia.</title>
        <authorList>
            <person name="Feng Y."/>
            <person name="Comes H.P."/>
            <person name="Chen J."/>
            <person name="Zhu S."/>
            <person name="Lu R."/>
            <person name="Zhang X."/>
            <person name="Li P."/>
            <person name="Qiu J."/>
            <person name="Olsen K.M."/>
            <person name="Qiu Y."/>
        </authorList>
    </citation>
    <scope>NUCLEOTIDE SEQUENCE</scope>
    <source>
        <strain evidence="2">NBL</strain>
    </source>
</reference>
<evidence type="ECO:0000313" key="2">
    <source>
        <dbReference type="EMBL" id="KAK3229451.1"/>
    </source>
</evidence>
<keyword evidence="3" id="KW-1185">Reference proteome</keyword>
<protein>
    <submittedName>
        <fullName evidence="2">Uncharacterized protein</fullName>
    </submittedName>
</protein>
<dbReference type="EMBL" id="JANJYJ010000001">
    <property type="protein sequence ID" value="KAK3229451.1"/>
    <property type="molecule type" value="Genomic_DNA"/>
</dbReference>
<dbReference type="PANTHER" id="PTHR33463:SF198">
    <property type="entry name" value="RPP4C3"/>
    <property type="match status" value="1"/>
</dbReference>
<dbReference type="Proteomes" id="UP001281410">
    <property type="component" value="Unassembled WGS sequence"/>
</dbReference>
<dbReference type="InterPro" id="IPR032675">
    <property type="entry name" value="LRR_dom_sf"/>
</dbReference>
<proteinExistence type="predicted"/>
<evidence type="ECO:0000256" key="1">
    <source>
        <dbReference type="ARBA" id="ARBA00022821"/>
    </source>
</evidence>